<dbReference type="Proteomes" id="UP000235388">
    <property type="component" value="Unassembled WGS sequence"/>
</dbReference>
<evidence type="ECO:0000313" key="3">
    <source>
        <dbReference type="EMBL" id="PLW54622.1"/>
    </source>
</evidence>
<keyword evidence="4" id="KW-1185">Reference proteome</keyword>
<gene>
    <name evidence="3" type="ORF">PCANC_05361</name>
    <name evidence="2" type="ORF">PCANC_15378</name>
</gene>
<dbReference type="EMBL" id="PGCJ01000043">
    <property type="protein sequence ID" value="PLW54622.1"/>
    <property type="molecule type" value="Genomic_DNA"/>
</dbReference>
<dbReference type="EMBL" id="PGCJ01000862">
    <property type="protein sequence ID" value="PLW16808.1"/>
    <property type="molecule type" value="Genomic_DNA"/>
</dbReference>
<name>A0A2N5SU71_9BASI</name>
<dbReference type="AlphaFoldDB" id="A0A2N5SU71"/>
<feature type="region of interest" description="Disordered" evidence="1">
    <location>
        <begin position="1"/>
        <end position="103"/>
    </location>
</feature>
<protein>
    <submittedName>
        <fullName evidence="2">Uncharacterized protein</fullName>
    </submittedName>
</protein>
<comment type="caution">
    <text evidence="2">The sequence shown here is derived from an EMBL/GenBank/DDBJ whole genome shotgun (WGS) entry which is preliminary data.</text>
</comment>
<evidence type="ECO:0000313" key="2">
    <source>
        <dbReference type="EMBL" id="PLW16808.1"/>
    </source>
</evidence>
<feature type="compositionally biased region" description="Basic and acidic residues" evidence="1">
    <location>
        <begin position="86"/>
        <end position="97"/>
    </location>
</feature>
<organism evidence="2 4">
    <name type="scientific">Puccinia coronata f. sp. avenae</name>
    <dbReference type="NCBI Taxonomy" id="200324"/>
    <lineage>
        <taxon>Eukaryota</taxon>
        <taxon>Fungi</taxon>
        <taxon>Dikarya</taxon>
        <taxon>Basidiomycota</taxon>
        <taxon>Pucciniomycotina</taxon>
        <taxon>Pucciniomycetes</taxon>
        <taxon>Pucciniales</taxon>
        <taxon>Pucciniaceae</taxon>
        <taxon>Puccinia</taxon>
    </lineage>
</organism>
<accession>A0A2N5SU71</accession>
<evidence type="ECO:0000256" key="1">
    <source>
        <dbReference type="SAM" id="MobiDB-lite"/>
    </source>
</evidence>
<proteinExistence type="predicted"/>
<reference evidence="2 4" key="1">
    <citation type="submission" date="2017-11" db="EMBL/GenBank/DDBJ databases">
        <title>De novo assembly and phasing of dikaryotic genomes from two isolates of Puccinia coronata f. sp. avenae, the causal agent of oat crown rust.</title>
        <authorList>
            <person name="Miller M.E."/>
            <person name="Zhang Y."/>
            <person name="Omidvar V."/>
            <person name="Sperschneider J."/>
            <person name="Schwessinger B."/>
            <person name="Raley C."/>
            <person name="Palmer J.M."/>
            <person name="Garnica D."/>
            <person name="Upadhyaya N."/>
            <person name="Rathjen J."/>
            <person name="Taylor J.M."/>
            <person name="Park R.F."/>
            <person name="Dodds P.N."/>
            <person name="Hirsch C.D."/>
            <person name="Kianian S.F."/>
            <person name="Figueroa M."/>
        </authorList>
    </citation>
    <scope>NUCLEOTIDE SEQUENCE [LARGE SCALE GENOMIC DNA]</scope>
    <source>
        <strain evidence="2">12NC29</strain>
    </source>
</reference>
<sequence length="117" mass="12471">MAVETLLEQKRRAAADYQESQKNQTGTSTQAGGTGTAKPISSGATPRSQGETDPNRLSDIIGALGDTAVGENQRAELNTRRANGPQDRDHPTSDLARDQSFTRGAKGALYRKCHSVT</sequence>
<feature type="compositionally biased region" description="Polar residues" evidence="1">
    <location>
        <begin position="42"/>
        <end position="52"/>
    </location>
</feature>
<evidence type="ECO:0000313" key="4">
    <source>
        <dbReference type="Proteomes" id="UP000235388"/>
    </source>
</evidence>